<evidence type="ECO:0000259" key="10">
    <source>
        <dbReference type="Pfam" id="PF07730"/>
    </source>
</evidence>
<feature type="transmembrane region" description="Helical" evidence="9">
    <location>
        <begin position="23"/>
        <end position="44"/>
    </location>
</feature>
<keyword evidence="6" id="KW-0418">Kinase</keyword>
<comment type="catalytic activity">
    <reaction evidence="1">
        <text>ATP + protein L-histidine = ADP + protein N-phospho-L-histidine.</text>
        <dbReference type="EC" id="2.7.13.3"/>
    </reaction>
</comment>
<keyword evidence="9" id="KW-0812">Transmembrane</keyword>
<evidence type="ECO:0000256" key="6">
    <source>
        <dbReference type="ARBA" id="ARBA00022777"/>
    </source>
</evidence>
<keyword evidence="11" id="KW-0614">Plasmid</keyword>
<evidence type="ECO:0000256" key="2">
    <source>
        <dbReference type="ARBA" id="ARBA00012438"/>
    </source>
</evidence>
<evidence type="ECO:0000256" key="8">
    <source>
        <dbReference type="ARBA" id="ARBA00023012"/>
    </source>
</evidence>
<dbReference type="Gene3D" id="1.20.5.1930">
    <property type="match status" value="1"/>
</dbReference>
<dbReference type="KEGG" id="spav:Spa2297_33520"/>
<keyword evidence="9" id="KW-1133">Transmembrane helix</keyword>
<evidence type="ECO:0000313" key="11">
    <source>
        <dbReference type="EMBL" id="ANJ12013.1"/>
    </source>
</evidence>
<evidence type="ECO:0000256" key="5">
    <source>
        <dbReference type="ARBA" id="ARBA00022741"/>
    </source>
</evidence>
<dbReference type="EC" id="2.7.13.3" evidence="2"/>
<dbReference type="Pfam" id="PF07730">
    <property type="entry name" value="HisKA_3"/>
    <property type="match status" value="1"/>
</dbReference>
<dbReference type="InterPro" id="IPR036890">
    <property type="entry name" value="HATPase_C_sf"/>
</dbReference>
<evidence type="ECO:0000256" key="3">
    <source>
        <dbReference type="ARBA" id="ARBA00022553"/>
    </source>
</evidence>
<dbReference type="Proteomes" id="UP000078468">
    <property type="component" value="Plasmid pspa1"/>
</dbReference>
<keyword evidence="5" id="KW-0547">Nucleotide-binding</keyword>
<protein>
    <recommendedName>
        <fullName evidence="2">histidine kinase</fullName>
        <ecNumber evidence="2">2.7.13.3</ecNumber>
    </recommendedName>
</protein>
<evidence type="ECO:0000256" key="1">
    <source>
        <dbReference type="ARBA" id="ARBA00000085"/>
    </source>
</evidence>
<dbReference type="Gene3D" id="3.30.565.10">
    <property type="entry name" value="Histidine kinase-like ATPase, C-terminal domain"/>
    <property type="match status" value="1"/>
</dbReference>
<dbReference type="GO" id="GO:0005524">
    <property type="term" value="F:ATP binding"/>
    <property type="evidence" value="ECO:0007669"/>
    <property type="project" value="UniProtKB-KW"/>
</dbReference>
<dbReference type="EMBL" id="CP015867">
    <property type="protein sequence ID" value="ANJ12013.1"/>
    <property type="molecule type" value="Genomic_DNA"/>
</dbReference>
<evidence type="ECO:0000256" key="9">
    <source>
        <dbReference type="SAM" id="Phobius"/>
    </source>
</evidence>
<dbReference type="GO" id="GO:0000155">
    <property type="term" value="F:phosphorelay sensor kinase activity"/>
    <property type="evidence" value="ECO:0007669"/>
    <property type="project" value="InterPro"/>
</dbReference>
<name>A0A191VAW0_9ACTN</name>
<accession>A0A191VAW0</accession>
<keyword evidence="3" id="KW-0597">Phosphoprotein</keyword>
<proteinExistence type="predicted"/>
<dbReference type="GO" id="GO:0016020">
    <property type="term" value="C:membrane"/>
    <property type="evidence" value="ECO:0007669"/>
    <property type="project" value="InterPro"/>
</dbReference>
<dbReference type="PANTHER" id="PTHR24421:SF10">
    <property type="entry name" value="NITRATE_NITRITE SENSOR PROTEIN NARQ"/>
    <property type="match status" value="1"/>
</dbReference>
<evidence type="ECO:0000313" key="12">
    <source>
        <dbReference type="Proteomes" id="UP000078468"/>
    </source>
</evidence>
<feature type="transmembrane region" description="Helical" evidence="9">
    <location>
        <begin position="64"/>
        <end position="88"/>
    </location>
</feature>
<organism evidence="11 12">
    <name type="scientific">Streptomyces parvulus</name>
    <dbReference type="NCBI Taxonomy" id="146923"/>
    <lineage>
        <taxon>Bacteria</taxon>
        <taxon>Bacillati</taxon>
        <taxon>Actinomycetota</taxon>
        <taxon>Actinomycetes</taxon>
        <taxon>Kitasatosporales</taxon>
        <taxon>Streptomycetaceae</taxon>
        <taxon>Streptomyces</taxon>
    </lineage>
</organism>
<evidence type="ECO:0000256" key="7">
    <source>
        <dbReference type="ARBA" id="ARBA00022840"/>
    </source>
</evidence>
<dbReference type="GO" id="GO:0046983">
    <property type="term" value="F:protein dimerization activity"/>
    <property type="evidence" value="ECO:0007669"/>
    <property type="project" value="InterPro"/>
</dbReference>
<keyword evidence="7" id="KW-0067">ATP-binding</keyword>
<dbReference type="AlphaFoldDB" id="A0A191VAW0"/>
<dbReference type="CDD" id="cd16917">
    <property type="entry name" value="HATPase_UhpB-NarQ-NarX-like"/>
    <property type="match status" value="1"/>
</dbReference>
<dbReference type="SUPFAM" id="SSF55874">
    <property type="entry name" value="ATPase domain of HSP90 chaperone/DNA topoisomerase II/histidine kinase"/>
    <property type="match status" value="1"/>
</dbReference>
<dbReference type="PANTHER" id="PTHR24421">
    <property type="entry name" value="NITRATE/NITRITE SENSOR PROTEIN NARX-RELATED"/>
    <property type="match status" value="1"/>
</dbReference>
<keyword evidence="4" id="KW-0808">Transferase</keyword>
<evidence type="ECO:0000256" key="4">
    <source>
        <dbReference type="ARBA" id="ARBA00022679"/>
    </source>
</evidence>
<feature type="domain" description="Signal transduction histidine kinase subgroup 3 dimerisation and phosphoacceptor" evidence="10">
    <location>
        <begin position="200"/>
        <end position="265"/>
    </location>
</feature>
<sequence length="407" mass="43528">MQRSDVGCLVVHYKTPHRHDRAVLRDVAVIGASAAATAISALYADRADLRLYPQLLTSRGVNPAPGAMSLSLSVPVLSVLLSCWLLWWRHSRPTTVAVILIALCTVLPVAPAAAIALFTVASRCDTATTRWTTAASLLPIPLCLAVRRTFDSPHMAAAVSGTLVVLGSVGWGLFVRTLRERALRAERESEWNAATARHREREAIAREMHDVLAHRLSLLSVHAGALKFHPHAPAEQIQEAAEVVAVSARRALEDLRQVLGVLRTPLTADATDRAEPPQPTLGDLGHLIAENRGAGMDIEADVRLTRAEQLDDFTSRTVYRIVQEALTNARKHAPGEGVRVALTGAPGEGLTLEIVNALGRTRAQGAPKGAGLGLIGLTERAALAGGQLTHGVDAGRHAVRARLPWDA</sequence>
<feature type="transmembrane region" description="Helical" evidence="9">
    <location>
        <begin position="155"/>
        <end position="174"/>
    </location>
</feature>
<dbReference type="InterPro" id="IPR011712">
    <property type="entry name" value="Sig_transdc_His_kin_sub3_dim/P"/>
</dbReference>
<geneLocation type="plasmid" evidence="12">
    <name>pspa1</name>
</geneLocation>
<keyword evidence="9" id="KW-0472">Membrane</keyword>
<feature type="transmembrane region" description="Helical" evidence="9">
    <location>
        <begin position="95"/>
        <end position="121"/>
    </location>
</feature>
<dbReference type="InterPro" id="IPR050482">
    <property type="entry name" value="Sensor_HK_TwoCompSys"/>
</dbReference>
<keyword evidence="8" id="KW-0902">Two-component regulatory system</keyword>
<reference evidence="11 12" key="1">
    <citation type="submission" date="2016-05" db="EMBL/GenBank/DDBJ databases">
        <title>Non-Contiguous Finished Genome Sequence of Streptomyces parvulus 2297 Integrated Site-Specifically with Actinophage R4.</title>
        <authorList>
            <person name="Nishizawa T."/>
            <person name="Miura T."/>
            <person name="Harada C."/>
            <person name="Guo Y."/>
            <person name="Narisawa K."/>
            <person name="Ohta H."/>
            <person name="Takahashi H."/>
            <person name="Shirai M."/>
        </authorList>
    </citation>
    <scope>NUCLEOTIDE SEQUENCE [LARGE SCALE GENOMIC DNA]</scope>
    <source>
        <strain evidence="11 12">2297</strain>
        <plasmid evidence="12">pspa1</plasmid>
    </source>
</reference>
<gene>
    <name evidence="11" type="ORF">Spa2297_33520</name>
</gene>